<dbReference type="RefSeq" id="WP_147249983.1">
    <property type="nucleotide sequence ID" value="NZ_JPWA01000001.1"/>
</dbReference>
<dbReference type="EMBL" id="JPWA01000001">
    <property type="protein sequence ID" value="RCK07536.1"/>
    <property type="molecule type" value="Genomic_DNA"/>
</dbReference>
<sequence>MSDDTLIHGFTRLVIDSQSPLGVSFRDEDGGDQPIASASELPLFVLELHVFQNEQHATGFAMALEYLNANEMVAIASQSAPLILIGRLGDQRAAATELNDAITLIPHVSEEKIEEIRRLVQDNIAVRREVAKRRLAQQDVAEKWRHVLSEIAAFNKLGGGFGSMRAIETVRSGEHAPEKLRLYGSFLTAKQRNEAKEHMRSKTFELDVERCENGKIIIRPHSVLPASSDQFSAYSEEFSAVYQTHNYQADVTGRPCVICEESRAVEMMNRFPWLYEDMRKLAHRLNALEYAKNIIENREYRRIINHLMTNGVIRQPYPGSPATLHIPGGRSLKLTNTIVGRLRALKLVRMVNEDESAPEWGISEAGTLMLAKDTEKLASILKP</sequence>
<gene>
    <name evidence="1" type="ORF">TH5_00165</name>
</gene>
<organism evidence="1 2">
    <name type="scientific">Thalassospira xianhensis MCCC 1A02616</name>
    <dbReference type="NCBI Taxonomy" id="1177929"/>
    <lineage>
        <taxon>Bacteria</taxon>
        <taxon>Pseudomonadati</taxon>
        <taxon>Pseudomonadota</taxon>
        <taxon>Alphaproteobacteria</taxon>
        <taxon>Rhodospirillales</taxon>
        <taxon>Thalassospiraceae</taxon>
        <taxon>Thalassospira</taxon>
    </lineage>
</organism>
<name>A0A367UGV2_9PROT</name>
<protein>
    <submittedName>
        <fullName evidence="1">Uncharacterized protein</fullName>
    </submittedName>
</protein>
<accession>A0A367UGV2</accession>
<reference evidence="1 2" key="1">
    <citation type="submission" date="2014-07" db="EMBL/GenBank/DDBJ databases">
        <title>Draft genome sequence of Thalassospira xianhensis P-4 (MCCC 1A02616).</title>
        <authorList>
            <person name="Lai Q."/>
            <person name="Shao Z."/>
        </authorList>
    </citation>
    <scope>NUCLEOTIDE SEQUENCE [LARGE SCALE GENOMIC DNA]</scope>
    <source>
        <strain evidence="1 2">MCCC 1A02616</strain>
    </source>
</reference>
<evidence type="ECO:0000313" key="1">
    <source>
        <dbReference type="EMBL" id="RCK07536.1"/>
    </source>
</evidence>
<dbReference type="Proteomes" id="UP000252419">
    <property type="component" value="Unassembled WGS sequence"/>
</dbReference>
<comment type="caution">
    <text evidence="1">The sequence shown here is derived from an EMBL/GenBank/DDBJ whole genome shotgun (WGS) entry which is preliminary data.</text>
</comment>
<evidence type="ECO:0000313" key="2">
    <source>
        <dbReference type="Proteomes" id="UP000252419"/>
    </source>
</evidence>
<dbReference type="AlphaFoldDB" id="A0A367UGV2"/>
<proteinExistence type="predicted"/>
<keyword evidence="2" id="KW-1185">Reference proteome</keyword>